<dbReference type="InterPro" id="IPR011990">
    <property type="entry name" value="TPR-like_helical_dom_sf"/>
</dbReference>
<dbReference type="InterPro" id="IPR019734">
    <property type="entry name" value="TPR_rpt"/>
</dbReference>
<dbReference type="Pfam" id="PF18801">
    <property type="entry name" value="RapH_N"/>
    <property type="match status" value="1"/>
</dbReference>
<dbReference type="AlphaFoldDB" id="A0A2B5VL14"/>
<gene>
    <name evidence="2" type="ORF">FOS08_24320</name>
</gene>
<dbReference type="RefSeq" id="WP_098149141.1">
    <property type="nucleotide sequence ID" value="NZ_JARMBS010000047.1"/>
</dbReference>
<name>A0A2B5VL14_9BACI</name>
<sequence length="364" mass="42792">MSAHVVTKEQIKHSLDAWYQSMLQQQVEKATRLKEEIESKINHMEEDQNISFYYSLLDFRYQVLADRLSITSNSFDKIDSLSLPNDLLLTHYYHLFKGIHLMFISNYKESEIHFEKAKELLKQVSNPIEQAEFHQHFAVLYHHTYKMLSSIEYINKAKAIFLNQEGYEVKVASCENIIGTACIFLKQFEQAEEHLNRAIDILQKAKEDKLILIVRHNLGLLYATQNLSTLAIRHLSEVTEKLPNHIKAIFLQAREHYKLGEINIAQKLIENGLNICSAVGNKEYMYHFNILKRLNERCSMDLVEKEIKEGLFYFEKQGLWDYVEEYGELLAVEFRKLNNHEKVSDYFNICYEAKQKLLSRGALK</sequence>
<evidence type="ECO:0000313" key="3">
    <source>
        <dbReference type="Proteomes" id="UP001248134"/>
    </source>
</evidence>
<evidence type="ECO:0000313" key="2">
    <source>
        <dbReference type="EMBL" id="MDR4328907.1"/>
    </source>
</evidence>
<dbReference type="Gene3D" id="1.25.40.10">
    <property type="entry name" value="Tetratricopeptide repeat domain"/>
    <property type="match status" value="1"/>
</dbReference>
<organism evidence="2 3">
    <name type="scientific">Bacillus pseudomycoides</name>
    <dbReference type="NCBI Taxonomy" id="64104"/>
    <lineage>
        <taxon>Bacteria</taxon>
        <taxon>Bacillati</taxon>
        <taxon>Bacillota</taxon>
        <taxon>Bacilli</taxon>
        <taxon>Bacillales</taxon>
        <taxon>Bacillaceae</taxon>
        <taxon>Bacillus</taxon>
        <taxon>Bacillus cereus group</taxon>
    </lineage>
</organism>
<dbReference type="Pfam" id="PF13424">
    <property type="entry name" value="TPR_12"/>
    <property type="match status" value="1"/>
</dbReference>
<dbReference type="EMBL" id="VLYX01000042">
    <property type="protein sequence ID" value="MDR4328907.1"/>
    <property type="molecule type" value="Genomic_DNA"/>
</dbReference>
<feature type="coiled-coil region" evidence="1">
    <location>
        <begin position="20"/>
        <end position="47"/>
    </location>
</feature>
<reference evidence="2" key="1">
    <citation type="submission" date="2019-07" db="EMBL/GenBank/DDBJ databases">
        <title>Phylogenomic Reclassification of ATCC Bacillus Strains and Various Taxa within the Genus Bacillus.</title>
        <authorList>
            <person name="Riojas M.A."/>
            <person name="Frank A.M."/>
            <person name="Fenn S.L."/>
            <person name="King S.P."/>
            <person name="Brower S.M."/>
            <person name="Hazbon M.H."/>
        </authorList>
    </citation>
    <scope>NUCLEOTIDE SEQUENCE</scope>
    <source>
        <strain evidence="2">NR-12239</strain>
    </source>
</reference>
<dbReference type="SUPFAM" id="SSF48452">
    <property type="entry name" value="TPR-like"/>
    <property type="match status" value="1"/>
</dbReference>
<keyword evidence="1" id="KW-0175">Coiled coil</keyword>
<evidence type="ECO:0000256" key="1">
    <source>
        <dbReference type="SAM" id="Coils"/>
    </source>
</evidence>
<dbReference type="SMART" id="SM00028">
    <property type="entry name" value="TPR"/>
    <property type="match status" value="5"/>
</dbReference>
<proteinExistence type="predicted"/>
<accession>A0A2B5VL14</accession>
<comment type="caution">
    <text evidence="2">The sequence shown here is derived from an EMBL/GenBank/DDBJ whole genome shotgun (WGS) entry which is preliminary data.</text>
</comment>
<dbReference type="Proteomes" id="UP001248134">
    <property type="component" value="Unassembled WGS sequence"/>
</dbReference>
<protein>
    <submittedName>
        <fullName evidence="2">Tetratricopeptide repeat protein</fullName>
    </submittedName>
</protein>